<evidence type="ECO:0000256" key="4">
    <source>
        <dbReference type="ARBA" id="ARBA00022792"/>
    </source>
</evidence>
<keyword evidence="6" id="KW-0809">Transit peptide</keyword>
<reference evidence="10 11" key="1">
    <citation type="journal article" date="2012" name="Nat. Biotechnol.">
        <title>Draft genome sequence of pigeonpea (Cajanus cajan), an orphan legume crop of resource-poor farmers.</title>
        <authorList>
            <person name="Varshney R.K."/>
            <person name="Chen W."/>
            <person name="Li Y."/>
            <person name="Bharti A.K."/>
            <person name="Saxena R.K."/>
            <person name="Schlueter J.A."/>
            <person name="Donoghue M.T."/>
            <person name="Azam S."/>
            <person name="Fan G."/>
            <person name="Whaley A.M."/>
            <person name="Farmer A.D."/>
            <person name="Sheridan J."/>
            <person name="Iwata A."/>
            <person name="Tuteja R."/>
            <person name="Penmetsa R.V."/>
            <person name="Wu W."/>
            <person name="Upadhyaya H.D."/>
            <person name="Yang S.P."/>
            <person name="Shah T."/>
            <person name="Saxena K.B."/>
            <person name="Michael T."/>
            <person name="McCombie W.R."/>
            <person name="Yang B."/>
            <person name="Zhang G."/>
            <person name="Yang H."/>
            <person name="Wang J."/>
            <person name="Spillane C."/>
            <person name="Cook D.R."/>
            <person name="May G.D."/>
            <person name="Xu X."/>
            <person name="Jackson S.A."/>
        </authorList>
    </citation>
    <scope>NUCLEOTIDE SEQUENCE [LARGE SCALE GENOMIC DNA]</scope>
    <source>
        <strain evidence="11">cv. Asha</strain>
    </source>
</reference>
<dbReference type="GO" id="GO:0005758">
    <property type="term" value="C:mitochondrial intermembrane space"/>
    <property type="evidence" value="ECO:0007669"/>
    <property type="project" value="UniProtKB-SubCell"/>
</dbReference>
<dbReference type="Pfam" id="PF13833">
    <property type="entry name" value="EF-hand_8"/>
    <property type="match status" value="1"/>
</dbReference>
<organism evidence="10 11">
    <name type="scientific">Cajanus cajan</name>
    <name type="common">Pigeon pea</name>
    <name type="synonym">Cajanus indicus</name>
    <dbReference type="NCBI Taxonomy" id="3821"/>
    <lineage>
        <taxon>Eukaryota</taxon>
        <taxon>Viridiplantae</taxon>
        <taxon>Streptophyta</taxon>
        <taxon>Embryophyta</taxon>
        <taxon>Tracheophyta</taxon>
        <taxon>Spermatophyta</taxon>
        <taxon>Magnoliopsida</taxon>
        <taxon>eudicotyledons</taxon>
        <taxon>Gunneridae</taxon>
        <taxon>Pentapetalae</taxon>
        <taxon>rosids</taxon>
        <taxon>fabids</taxon>
        <taxon>Fabales</taxon>
        <taxon>Fabaceae</taxon>
        <taxon>Papilionoideae</taxon>
        <taxon>50 kb inversion clade</taxon>
        <taxon>NPAAA clade</taxon>
        <taxon>indigoferoid/millettioid clade</taxon>
        <taxon>Phaseoleae</taxon>
        <taxon>Cajanus</taxon>
    </lineage>
</organism>
<evidence type="ECO:0000256" key="3">
    <source>
        <dbReference type="ARBA" id="ARBA00022737"/>
    </source>
</evidence>
<keyword evidence="4" id="KW-0999">Mitochondrion inner membrane</keyword>
<dbReference type="CDD" id="cd00051">
    <property type="entry name" value="EFh"/>
    <property type="match status" value="1"/>
</dbReference>
<sequence>MPSFSTLRRLSLFAQRFRTLHSSPSHRNPKWGSAIVAASAAALALFYCVNTPHSSFYSAFSNNHPQSSSLFEKSSLPESDHRGLLFGGTYAYRSKVFFNYEKRLRLHSPPEKVFEYFASCRTPEGELLMKPVDLMRAVVPVFPPSESNLVREGYLKGERSPGHLCCPPSDFFMLFDVNSDGLISFKEYIFFVTLLGIPESSFSAAFKMFDKDDDGEIDKEEFKKVMQSMRSHTRQGAHHGDGRRTGQNANASVENGGMVEYLFGKDGKGRLKHDKFVQFIRDLHDEIMRLEFAHYDFKSQKTILAKDFAHSIVASADLSHLGRLLERVDELSNDPRFRDVRITFEEFKNFAELRKKLLPFSLALFSFAEVQGLLARDDFQRAASHVCGLTLSENVVEIVFHLFDTNGDGNLSTEEFVKVLQHRERDIAQPAETGVMGFLSCCWKCMGTSPSSRFFS</sequence>
<keyword evidence="7" id="KW-0496">Mitochondrion</keyword>
<dbReference type="GO" id="GO:0036444">
    <property type="term" value="P:calcium import into the mitochondrion"/>
    <property type="evidence" value="ECO:0007669"/>
    <property type="project" value="TreeGrafter"/>
</dbReference>
<dbReference type="GO" id="GO:0005509">
    <property type="term" value="F:calcium ion binding"/>
    <property type="evidence" value="ECO:0007669"/>
    <property type="project" value="InterPro"/>
</dbReference>
<evidence type="ECO:0000256" key="5">
    <source>
        <dbReference type="ARBA" id="ARBA00022837"/>
    </source>
</evidence>
<dbReference type="Proteomes" id="UP000075243">
    <property type="component" value="Chromosome 3"/>
</dbReference>
<dbReference type="PANTHER" id="PTHR12294">
    <property type="entry name" value="EF HAND DOMAIN FAMILY A1,A2-RELATED"/>
    <property type="match status" value="1"/>
</dbReference>
<dbReference type="CDD" id="cd15900">
    <property type="entry name" value="EFh_MICU"/>
    <property type="match status" value="1"/>
</dbReference>
<keyword evidence="10" id="KW-0808">Transferase</keyword>
<dbReference type="PANTHER" id="PTHR12294:SF25">
    <property type="entry name" value="CALCIUM-BINDING EF HAND PROTEIN"/>
    <property type="match status" value="1"/>
</dbReference>
<evidence type="ECO:0000313" key="11">
    <source>
        <dbReference type="Proteomes" id="UP000075243"/>
    </source>
</evidence>
<evidence type="ECO:0000256" key="8">
    <source>
        <dbReference type="ARBA" id="ARBA00023136"/>
    </source>
</evidence>
<evidence type="ECO:0000256" key="7">
    <source>
        <dbReference type="ARBA" id="ARBA00023128"/>
    </source>
</evidence>
<dbReference type="STRING" id="3821.A0A151TT53"/>
<keyword evidence="10" id="KW-0012">Acyltransferase</keyword>
<dbReference type="Pfam" id="PF13405">
    <property type="entry name" value="EF-hand_6"/>
    <property type="match status" value="1"/>
</dbReference>
<proteinExistence type="predicted"/>
<dbReference type="GO" id="GO:1990246">
    <property type="term" value="C:uniplex complex"/>
    <property type="evidence" value="ECO:0007669"/>
    <property type="project" value="TreeGrafter"/>
</dbReference>
<gene>
    <name evidence="10" type="ORF">KK1_009417</name>
</gene>
<dbReference type="SMART" id="SM00054">
    <property type="entry name" value="EFh"/>
    <property type="match status" value="3"/>
</dbReference>
<dbReference type="AlphaFoldDB" id="A0A151TT53"/>
<feature type="domain" description="EF-hand" evidence="9">
    <location>
        <begin position="391"/>
        <end position="426"/>
    </location>
</feature>
<evidence type="ECO:0000256" key="1">
    <source>
        <dbReference type="ARBA" id="ARBA00004273"/>
    </source>
</evidence>
<protein>
    <submittedName>
        <fullName evidence="10">Calcium-binding atopy-related autoantigen 1</fullName>
        <ecNumber evidence="10">2.3.1.-</ecNumber>
    </submittedName>
</protein>
<dbReference type="EMBL" id="CM003605">
    <property type="protein sequence ID" value="KYP70206.1"/>
    <property type="molecule type" value="Genomic_DNA"/>
</dbReference>
<dbReference type="Gene3D" id="1.10.238.10">
    <property type="entry name" value="EF-hand"/>
    <property type="match status" value="2"/>
</dbReference>
<keyword evidence="11" id="KW-1185">Reference proteome</keyword>
<dbReference type="GO" id="GO:0051560">
    <property type="term" value="P:mitochondrial calcium ion homeostasis"/>
    <property type="evidence" value="ECO:0007669"/>
    <property type="project" value="TreeGrafter"/>
</dbReference>
<dbReference type="InterPro" id="IPR011992">
    <property type="entry name" value="EF-hand-dom_pair"/>
</dbReference>
<dbReference type="PROSITE" id="PS00018">
    <property type="entry name" value="EF_HAND_1"/>
    <property type="match status" value="2"/>
</dbReference>
<dbReference type="SUPFAM" id="SSF47473">
    <property type="entry name" value="EF-hand"/>
    <property type="match status" value="2"/>
</dbReference>
<dbReference type="InterPro" id="IPR039800">
    <property type="entry name" value="MICU1/2/3"/>
</dbReference>
<keyword evidence="8" id="KW-0472">Membrane</keyword>
<keyword evidence="3" id="KW-0677">Repeat</keyword>
<dbReference type="InterPro" id="IPR018247">
    <property type="entry name" value="EF_Hand_1_Ca_BS"/>
</dbReference>
<evidence type="ECO:0000313" key="10">
    <source>
        <dbReference type="EMBL" id="KYP70206.1"/>
    </source>
</evidence>
<dbReference type="OMA" id="IRDYENQ"/>
<name>A0A151TT53_CAJCA</name>
<comment type="subcellular location">
    <subcellularLocation>
        <location evidence="1">Mitochondrion inner membrane</location>
    </subcellularLocation>
    <subcellularLocation>
        <location evidence="2">Mitochondrion intermembrane space</location>
    </subcellularLocation>
</comment>
<evidence type="ECO:0000256" key="2">
    <source>
        <dbReference type="ARBA" id="ARBA00004569"/>
    </source>
</evidence>
<evidence type="ECO:0000259" key="9">
    <source>
        <dbReference type="PROSITE" id="PS50222"/>
    </source>
</evidence>
<dbReference type="InterPro" id="IPR002048">
    <property type="entry name" value="EF_hand_dom"/>
</dbReference>
<accession>A0A151TT53</accession>
<dbReference type="GO" id="GO:0016746">
    <property type="term" value="F:acyltransferase activity"/>
    <property type="evidence" value="ECO:0007669"/>
    <property type="project" value="UniProtKB-KW"/>
</dbReference>
<dbReference type="EC" id="2.3.1.-" evidence="10"/>
<dbReference type="Pfam" id="PF13202">
    <property type="entry name" value="EF-hand_5"/>
    <property type="match status" value="1"/>
</dbReference>
<evidence type="ECO:0000256" key="6">
    <source>
        <dbReference type="ARBA" id="ARBA00022946"/>
    </source>
</evidence>
<dbReference type="Gramene" id="C.cajan_09158.t">
    <property type="protein sequence ID" value="C.cajan_09158.t"/>
    <property type="gene ID" value="C.cajan_09158"/>
</dbReference>
<feature type="domain" description="EF-hand" evidence="9">
    <location>
        <begin position="197"/>
        <end position="232"/>
    </location>
</feature>
<keyword evidence="5" id="KW-0106">Calcium</keyword>
<dbReference type="PROSITE" id="PS50222">
    <property type="entry name" value="EF_HAND_2"/>
    <property type="match status" value="2"/>
</dbReference>